<evidence type="ECO:0000313" key="1">
    <source>
        <dbReference type="EMBL" id="AAS09919.1"/>
    </source>
</evidence>
<protein>
    <submittedName>
        <fullName evidence="1">Uncharacterized protein</fullName>
    </submittedName>
</protein>
<dbReference type="EMBL" id="AY452280">
    <property type="protein sequence ID" value="AAS09919.1"/>
    <property type="molecule type" value="Genomic_DNA"/>
</dbReference>
<proteinExistence type="predicted"/>
<sequence>MALSLAPFLFLDPPFLAATLSEAWCSRTCLGMLARLIPETGSSSIGALQGWLIR</sequence>
<organism evidence="1">
    <name type="scientific">Aeromonas hydrophila</name>
    <dbReference type="NCBI Taxonomy" id="644"/>
    <lineage>
        <taxon>Bacteria</taxon>
        <taxon>Pseudomonadati</taxon>
        <taxon>Pseudomonadota</taxon>
        <taxon>Gammaproteobacteria</taxon>
        <taxon>Aeromonadales</taxon>
        <taxon>Aeromonadaceae</taxon>
        <taxon>Aeromonas</taxon>
    </lineage>
</organism>
<dbReference type="AlphaFoldDB" id="Q5VI43"/>
<accession>Q5VI43</accession>
<reference evidence="1" key="1">
    <citation type="submission" date="2003-10" db="EMBL/GenBank/DDBJ databases">
        <title>Identification and characterization of novel virulence genes and their locations on the physical map of Aeromonas hydrophila PPD134/91.</title>
        <authorList>
            <person name="Yu H.B."/>
            <person name="Lau Y.L."/>
            <person name="Zhang Y.L."/>
            <person name="Tomas J.M."/>
            <person name="Leung K.Y."/>
        </authorList>
    </citation>
    <scope>NUCLEOTIDE SEQUENCE</scope>
    <source>
        <strain evidence="1">PPD134/91</strain>
    </source>
</reference>
<name>Q5VI43_AERHY</name>